<comment type="caution">
    <text evidence="2">The sequence shown here is derived from an EMBL/GenBank/DDBJ whole genome shotgun (WGS) entry which is preliminary data.</text>
</comment>
<gene>
    <name evidence="2" type="ORF">BGZ80_000313</name>
</gene>
<feature type="region of interest" description="Disordered" evidence="1">
    <location>
        <begin position="1"/>
        <end position="27"/>
    </location>
</feature>
<dbReference type="Proteomes" id="UP000703661">
    <property type="component" value="Unassembled WGS sequence"/>
</dbReference>
<dbReference type="AlphaFoldDB" id="A0A9P6SYT5"/>
<evidence type="ECO:0000313" key="2">
    <source>
        <dbReference type="EMBL" id="KAG0011958.1"/>
    </source>
</evidence>
<reference evidence="2" key="1">
    <citation type="journal article" date="2020" name="Fungal Divers.">
        <title>Resolving the Mortierellaceae phylogeny through synthesis of multi-gene phylogenetics and phylogenomics.</title>
        <authorList>
            <person name="Vandepol N."/>
            <person name="Liber J."/>
            <person name="Desiro A."/>
            <person name="Na H."/>
            <person name="Kennedy M."/>
            <person name="Barry K."/>
            <person name="Grigoriev I.V."/>
            <person name="Miller A.N."/>
            <person name="O'Donnell K."/>
            <person name="Stajich J.E."/>
            <person name="Bonito G."/>
        </authorList>
    </citation>
    <scope>NUCLEOTIDE SEQUENCE</scope>
    <source>
        <strain evidence="2">NRRL 2769</strain>
    </source>
</reference>
<feature type="compositionally biased region" description="Polar residues" evidence="1">
    <location>
        <begin position="184"/>
        <end position="202"/>
    </location>
</feature>
<feature type="region of interest" description="Disordered" evidence="1">
    <location>
        <begin position="180"/>
        <end position="225"/>
    </location>
</feature>
<evidence type="ECO:0000313" key="3">
    <source>
        <dbReference type="Proteomes" id="UP000703661"/>
    </source>
</evidence>
<keyword evidence="3" id="KW-1185">Reference proteome</keyword>
<feature type="compositionally biased region" description="Polar residues" evidence="1">
    <location>
        <begin position="140"/>
        <end position="156"/>
    </location>
</feature>
<feature type="compositionally biased region" description="Basic and acidic residues" evidence="1">
    <location>
        <begin position="204"/>
        <end position="216"/>
    </location>
</feature>
<organism evidence="2 3">
    <name type="scientific">Entomortierella chlamydospora</name>
    <dbReference type="NCBI Taxonomy" id="101097"/>
    <lineage>
        <taxon>Eukaryota</taxon>
        <taxon>Fungi</taxon>
        <taxon>Fungi incertae sedis</taxon>
        <taxon>Mucoromycota</taxon>
        <taxon>Mortierellomycotina</taxon>
        <taxon>Mortierellomycetes</taxon>
        <taxon>Mortierellales</taxon>
        <taxon>Mortierellaceae</taxon>
        <taxon>Entomortierella</taxon>
    </lineage>
</organism>
<accession>A0A9P6SYT5</accession>
<feature type="region of interest" description="Disordered" evidence="1">
    <location>
        <begin position="135"/>
        <end position="156"/>
    </location>
</feature>
<proteinExistence type="predicted"/>
<sequence length="274" mass="30422">MENEIATTTSTPAFSSPESLSYSGMTSVSHVQKLSYESGREMTEARNLFNGDNSDKRQHIQHYLLHYGADQPTLPNKDNSIISSSTALPRYDIQSRSNLQRGPPGGGYAFKRSMKRKATWEDEEMMMDSLDAVDPGSVSAPLSQQSIQTASAQDRRMSQVTEIQDQEMNCDRYDCEPMTATPEDCSSGQMSVDIGTPSSVDQQDFERSDSNNHNEGDSGMMGPIWSAKRTKPRLELVAIPGSAFAEMEARRREAGQIELDIFQQCFYNAAATSR</sequence>
<feature type="compositionally biased region" description="Low complexity" evidence="1">
    <location>
        <begin position="1"/>
        <end position="19"/>
    </location>
</feature>
<name>A0A9P6SYT5_9FUNG</name>
<evidence type="ECO:0000256" key="1">
    <source>
        <dbReference type="SAM" id="MobiDB-lite"/>
    </source>
</evidence>
<dbReference type="EMBL" id="JAAAID010001060">
    <property type="protein sequence ID" value="KAG0011958.1"/>
    <property type="molecule type" value="Genomic_DNA"/>
</dbReference>
<protein>
    <submittedName>
        <fullName evidence="2">Uncharacterized protein</fullName>
    </submittedName>
</protein>